<dbReference type="Proteomes" id="UP001209701">
    <property type="component" value="Unassembled WGS sequence"/>
</dbReference>
<name>A0ABT2YED5_9BURK</name>
<dbReference type="Pfam" id="PF01797">
    <property type="entry name" value="Y1_Tnp"/>
    <property type="match status" value="1"/>
</dbReference>
<comment type="caution">
    <text evidence="2">The sequence shown here is derived from an EMBL/GenBank/DDBJ whole genome shotgun (WGS) entry which is preliminary data.</text>
</comment>
<evidence type="ECO:0000313" key="3">
    <source>
        <dbReference type="Proteomes" id="UP001209701"/>
    </source>
</evidence>
<organism evidence="2 3">
    <name type="scientific">Roseateles oligotrophus</name>
    <dbReference type="NCBI Taxonomy" id="1769250"/>
    <lineage>
        <taxon>Bacteria</taxon>
        <taxon>Pseudomonadati</taxon>
        <taxon>Pseudomonadota</taxon>
        <taxon>Betaproteobacteria</taxon>
        <taxon>Burkholderiales</taxon>
        <taxon>Sphaerotilaceae</taxon>
        <taxon>Roseateles</taxon>
    </lineage>
</organism>
<evidence type="ECO:0000259" key="1">
    <source>
        <dbReference type="SMART" id="SM01321"/>
    </source>
</evidence>
<dbReference type="RefSeq" id="WP_263571022.1">
    <property type="nucleotide sequence ID" value="NZ_JAJIRN010000004.1"/>
</dbReference>
<accession>A0ABT2YED5</accession>
<dbReference type="EMBL" id="JAJIRN010000004">
    <property type="protein sequence ID" value="MCV2368423.1"/>
    <property type="molecule type" value="Genomic_DNA"/>
</dbReference>
<keyword evidence="3" id="KW-1185">Reference proteome</keyword>
<dbReference type="Gene3D" id="3.30.70.1290">
    <property type="entry name" value="Transposase IS200-like"/>
    <property type="match status" value="1"/>
</dbReference>
<protein>
    <submittedName>
        <fullName evidence="2">Transposase</fullName>
    </submittedName>
</protein>
<dbReference type="PANTHER" id="PTHR34322">
    <property type="entry name" value="TRANSPOSASE, Y1_TNP DOMAIN-CONTAINING"/>
    <property type="match status" value="1"/>
</dbReference>
<dbReference type="SMART" id="SM01321">
    <property type="entry name" value="Y1_Tnp"/>
    <property type="match status" value="1"/>
</dbReference>
<dbReference type="InterPro" id="IPR036515">
    <property type="entry name" value="Transposase_17_sf"/>
</dbReference>
<dbReference type="SUPFAM" id="SSF143422">
    <property type="entry name" value="Transposase IS200-like"/>
    <property type="match status" value="1"/>
</dbReference>
<evidence type="ECO:0000313" key="2">
    <source>
        <dbReference type="EMBL" id="MCV2368423.1"/>
    </source>
</evidence>
<feature type="domain" description="Transposase IS200-like" evidence="1">
    <location>
        <begin position="9"/>
        <end position="123"/>
    </location>
</feature>
<reference evidence="2 3" key="1">
    <citation type="submission" date="2021-11" db="EMBL/GenBank/DDBJ databases">
        <authorList>
            <person name="Liang Q."/>
            <person name="Mou H."/>
            <person name="Liu Z."/>
        </authorList>
    </citation>
    <scope>NUCLEOTIDE SEQUENCE [LARGE SCALE GENOMIC DNA]</scope>
    <source>
        <strain evidence="2 3">CHU3</strain>
    </source>
</reference>
<proteinExistence type="predicted"/>
<sequence>MARPPRIEFPGAVYHVSSWSEAGNPAFADEADREVFLGLLAKTMQRFDAQVLAYCLLPDHYHLVLYTRQANLSRLMRHLGGVYTQYHNRHQRSDGALFHGRFKAILLDRDAHLLDVCRYVELNPLRLGLVARAEQWAWSSFRVHAGLDAAPAWLDAVGLWSYVIGREARSAAEQGRAAERYAKLVAKEPTLQLWPGRLRRQIFLGDEAFAEAMLERSRLPLQDAAPAAKGLQRREIKSAQQQFLAGFDLQDCLDSSESREQALYKAHTEAGQTMSSLAAQLGLSVSRISRLIAGHEKSLLGRAKG</sequence>
<gene>
    <name evidence="2" type="ORF">LNV07_09990</name>
</gene>
<dbReference type="PANTHER" id="PTHR34322:SF2">
    <property type="entry name" value="TRANSPOSASE IS200-LIKE DOMAIN-CONTAINING PROTEIN"/>
    <property type="match status" value="1"/>
</dbReference>
<dbReference type="InterPro" id="IPR002686">
    <property type="entry name" value="Transposase_17"/>
</dbReference>